<evidence type="ECO:0000313" key="5">
    <source>
        <dbReference type="EMBL" id="KAJ1910165.1"/>
    </source>
</evidence>
<accession>A0A9W7ZKU1</accession>
<feature type="non-terminal residue" evidence="5">
    <location>
        <position position="1"/>
    </location>
</feature>
<dbReference type="EMBL" id="JANBPU010000621">
    <property type="protein sequence ID" value="KAJ1910165.1"/>
    <property type="molecule type" value="Genomic_DNA"/>
</dbReference>
<dbReference type="PANTHER" id="PTHR32183">
    <property type="match status" value="1"/>
</dbReference>
<keyword evidence="3" id="KW-0808">Transferase</keyword>
<keyword evidence="2" id="KW-0489">Methyltransferase</keyword>
<organism evidence="5 6">
    <name type="scientific">Mycoemilia scoparia</name>
    <dbReference type="NCBI Taxonomy" id="417184"/>
    <lineage>
        <taxon>Eukaryota</taxon>
        <taxon>Fungi</taxon>
        <taxon>Fungi incertae sedis</taxon>
        <taxon>Zoopagomycota</taxon>
        <taxon>Kickxellomycotina</taxon>
        <taxon>Kickxellomycetes</taxon>
        <taxon>Kickxellales</taxon>
        <taxon>Kickxellaceae</taxon>
        <taxon>Mycoemilia</taxon>
    </lineage>
</organism>
<keyword evidence="6" id="KW-1185">Reference proteome</keyword>
<reference evidence="5" key="1">
    <citation type="submission" date="2022-07" db="EMBL/GenBank/DDBJ databases">
        <title>Phylogenomic reconstructions and comparative analyses of Kickxellomycotina fungi.</title>
        <authorList>
            <person name="Reynolds N.K."/>
            <person name="Stajich J.E."/>
            <person name="Barry K."/>
            <person name="Grigoriev I.V."/>
            <person name="Crous P."/>
            <person name="Smith M.E."/>
        </authorList>
    </citation>
    <scope>NUCLEOTIDE SEQUENCE</scope>
    <source>
        <strain evidence="5">NBRC 100468</strain>
    </source>
</reference>
<keyword evidence="4" id="KW-0949">S-adenosyl-L-methionine</keyword>
<dbReference type="InterPro" id="IPR029063">
    <property type="entry name" value="SAM-dependent_MTases_sf"/>
</dbReference>
<dbReference type="Gene3D" id="3.40.50.150">
    <property type="entry name" value="Vaccinia Virus protein VP39"/>
    <property type="match status" value="1"/>
</dbReference>
<evidence type="ECO:0000256" key="1">
    <source>
        <dbReference type="ARBA" id="ARBA00022553"/>
    </source>
</evidence>
<dbReference type="PANTHER" id="PTHR32183:SF6">
    <property type="entry name" value="CYSTEINE SULFINATE DESULFINASE_CYSTEINE DESULFURASE AND RELATED ENZYMES"/>
    <property type="match status" value="1"/>
</dbReference>
<name>A0A9W7ZKU1_9FUNG</name>
<evidence type="ECO:0000256" key="3">
    <source>
        <dbReference type="ARBA" id="ARBA00022679"/>
    </source>
</evidence>
<evidence type="ECO:0000256" key="4">
    <source>
        <dbReference type="ARBA" id="ARBA00022691"/>
    </source>
</evidence>
<dbReference type="SUPFAM" id="SSF53335">
    <property type="entry name" value="S-adenosyl-L-methionine-dependent methyltransferases"/>
    <property type="match status" value="1"/>
</dbReference>
<dbReference type="Proteomes" id="UP001150538">
    <property type="component" value="Unassembled WGS sequence"/>
</dbReference>
<proteinExistence type="predicted"/>
<evidence type="ECO:0000313" key="6">
    <source>
        <dbReference type="Proteomes" id="UP001150538"/>
    </source>
</evidence>
<evidence type="ECO:0008006" key="7">
    <source>
        <dbReference type="Google" id="ProtNLM"/>
    </source>
</evidence>
<dbReference type="PROSITE" id="PS51585">
    <property type="entry name" value="SAM_MT_TPMT"/>
    <property type="match status" value="1"/>
</dbReference>
<dbReference type="CDD" id="cd02440">
    <property type="entry name" value="AdoMet_MTases"/>
    <property type="match status" value="1"/>
</dbReference>
<dbReference type="InterPro" id="IPR008854">
    <property type="entry name" value="TPMT"/>
</dbReference>
<dbReference type="Pfam" id="PF05724">
    <property type="entry name" value="TPMT"/>
    <property type="match status" value="1"/>
</dbReference>
<sequence>WNKYWQSDGLPPWDAGKVNPALVQLIEEVKWPLPNNAPNSQALIPGCGTGYEVLYLAEQGSPNLTVTGIDMTPSAIEEAKKYRDSVVSSKNITVDSSVSSRAHYKVADFFNFKALPNDDDDDDSKGGGYYDLAFDMRFFCALPPSTRPKIGQRYSEIMKAGSTLITLMYPINPVEKEEGGPPFQVSLKDYMDAFGPYFDLVYYNSKCKTNKKFKDEHIAVWQRRHF</sequence>
<keyword evidence="1" id="KW-0597">Phosphoprotein</keyword>
<evidence type="ECO:0000256" key="2">
    <source>
        <dbReference type="ARBA" id="ARBA00022603"/>
    </source>
</evidence>
<dbReference type="GO" id="GO:0032259">
    <property type="term" value="P:methylation"/>
    <property type="evidence" value="ECO:0007669"/>
    <property type="project" value="UniProtKB-KW"/>
</dbReference>
<dbReference type="AlphaFoldDB" id="A0A9W7ZKU1"/>
<comment type="caution">
    <text evidence="5">The sequence shown here is derived from an EMBL/GenBank/DDBJ whole genome shotgun (WGS) entry which is preliminary data.</text>
</comment>
<protein>
    <recommendedName>
        <fullName evidence="7">S-adenosyl-L-methionine-dependent methyltransferase</fullName>
    </recommendedName>
</protein>
<dbReference type="OrthoDB" id="276151at2759"/>
<gene>
    <name evidence="5" type="ORF">H4219_006269</name>
</gene>
<dbReference type="GO" id="GO:0008757">
    <property type="term" value="F:S-adenosylmethionine-dependent methyltransferase activity"/>
    <property type="evidence" value="ECO:0007669"/>
    <property type="project" value="InterPro"/>
</dbReference>